<evidence type="ECO:0000313" key="3">
    <source>
        <dbReference type="Proteomes" id="UP000299102"/>
    </source>
</evidence>
<proteinExistence type="predicted"/>
<dbReference type="EMBL" id="BGZK01000294">
    <property type="protein sequence ID" value="GBP34805.1"/>
    <property type="molecule type" value="Genomic_DNA"/>
</dbReference>
<comment type="caution">
    <text evidence="2">The sequence shown here is derived from an EMBL/GenBank/DDBJ whole genome shotgun (WGS) entry which is preliminary data.</text>
</comment>
<evidence type="ECO:0000313" key="2">
    <source>
        <dbReference type="EMBL" id="GBP34805.1"/>
    </source>
</evidence>
<reference evidence="2 3" key="1">
    <citation type="journal article" date="2019" name="Commun. Biol.">
        <title>The bagworm genome reveals a unique fibroin gene that provides high tensile strength.</title>
        <authorList>
            <person name="Kono N."/>
            <person name="Nakamura H."/>
            <person name="Ohtoshi R."/>
            <person name="Tomita M."/>
            <person name="Numata K."/>
            <person name="Arakawa K."/>
        </authorList>
    </citation>
    <scope>NUCLEOTIDE SEQUENCE [LARGE SCALE GENOMIC DNA]</scope>
</reference>
<feature type="region of interest" description="Disordered" evidence="1">
    <location>
        <begin position="1"/>
        <end position="37"/>
    </location>
</feature>
<evidence type="ECO:0000256" key="1">
    <source>
        <dbReference type="SAM" id="MobiDB-lite"/>
    </source>
</evidence>
<accession>A0A4C1VB28</accession>
<gene>
    <name evidence="2" type="ORF">EVAR_21871_1</name>
</gene>
<dbReference type="Proteomes" id="UP000299102">
    <property type="component" value="Unassembled WGS sequence"/>
</dbReference>
<name>A0A4C1VB28_EUMVA</name>
<dbReference type="AlphaFoldDB" id="A0A4C1VB28"/>
<protein>
    <submittedName>
        <fullName evidence="2">Uncharacterized protein</fullName>
    </submittedName>
</protein>
<keyword evidence="3" id="KW-1185">Reference proteome</keyword>
<sequence>MSPQERTAACGRHLTDELGTPGVSTAGQKRDLTRCSPNGMAADVETDKYIFCCGKKRTKNIISACAGSVRLAPTKQVPVALSVVQSFHDFP</sequence>
<organism evidence="2 3">
    <name type="scientific">Eumeta variegata</name>
    <name type="common">Bagworm moth</name>
    <name type="synonym">Eumeta japonica</name>
    <dbReference type="NCBI Taxonomy" id="151549"/>
    <lineage>
        <taxon>Eukaryota</taxon>
        <taxon>Metazoa</taxon>
        <taxon>Ecdysozoa</taxon>
        <taxon>Arthropoda</taxon>
        <taxon>Hexapoda</taxon>
        <taxon>Insecta</taxon>
        <taxon>Pterygota</taxon>
        <taxon>Neoptera</taxon>
        <taxon>Endopterygota</taxon>
        <taxon>Lepidoptera</taxon>
        <taxon>Glossata</taxon>
        <taxon>Ditrysia</taxon>
        <taxon>Tineoidea</taxon>
        <taxon>Psychidae</taxon>
        <taxon>Oiketicinae</taxon>
        <taxon>Eumeta</taxon>
    </lineage>
</organism>